<dbReference type="PANTHER" id="PTHR33908">
    <property type="entry name" value="MANNOSYLTRANSFERASE YKCB-RELATED"/>
    <property type="match status" value="1"/>
</dbReference>
<dbReference type="GO" id="GO:0016757">
    <property type="term" value="F:glycosyltransferase activity"/>
    <property type="evidence" value="ECO:0007669"/>
    <property type="project" value="UniProtKB-KW"/>
</dbReference>
<proteinExistence type="predicted"/>
<feature type="transmembrane region" description="Helical" evidence="8">
    <location>
        <begin position="200"/>
        <end position="221"/>
    </location>
</feature>
<feature type="transmembrane region" description="Helical" evidence="8">
    <location>
        <begin position="6"/>
        <end position="24"/>
    </location>
</feature>
<keyword evidence="10" id="KW-1185">Reference proteome</keyword>
<evidence type="ECO:0000256" key="1">
    <source>
        <dbReference type="ARBA" id="ARBA00004651"/>
    </source>
</evidence>
<comment type="subcellular location">
    <subcellularLocation>
        <location evidence="1">Cell membrane</location>
        <topology evidence="1">Multi-pass membrane protein</topology>
    </subcellularLocation>
</comment>
<feature type="transmembrane region" description="Helical" evidence="8">
    <location>
        <begin position="263"/>
        <end position="284"/>
    </location>
</feature>
<name>A0ABS8JG77_9GAMM</name>
<dbReference type="PANTHER" id="PTHR33908:SF11">
    <property type="entry name" value="MEMBRANE PROTEIN"/>
    <property type="match status" value="1"/>
</dbReference>
<keyword evidence="4 9" id="KW-0808">Transferase</keyword>
<feature type="transmembrane region" description="Helical" evidence="8">
    <location>
        <begin position="353"/>
        <end position="373"/>
    </location>
</feature>
<keyword evidence="2" id="KW-1003">Cell membrane</keyword>
<dbReference type="EC" id="2.4.-.-" evidence="9"/>
<dbReference type="RefSeq" id="WP_230526185.1">
    <property type="nucleotide sequence ID" value="NZ_JAJGAK010000001.1"/>
</dbReference>
<evidence type="ECO:0000256" key="3">
    <source>
        <dbReference type="ARBA" id="ARBA00022676"/>
    </source>
</evidence>
<evidence type="ECO:0000256" key="4">
    <source>
        <dbReference type="ARBA" id="ARBA00022679"/>
    </source>
</evidence>
<evidence type="ECO:0000256" key="5">
    <source>
        <dbReference type="ARBA" id="ARBA00022692"/>
    </source>
</evidence>
<comment type="caution">
    <text evidence="9">The sequence shown here is derived from an EMBL/GenBank/DDBJ whole genome shotgun (WGS) entry which is preliminary data.</text>
</comment>
<sequence length="545" mass="60450">MLPFVGPALAVVLAYLFYTGLYCSDDTRYLIGIQKIVGGEWIDLHSNAERRLVFLLPGALFLWASGGTSIDAAIVSYSLFYVALPFLAWAVVRRHGESRALLASIAVALCPLLYVNSGALLPDIFSSCLVAMQLVLLAKWLRANREGRQPRAWIAVALGALMVFGAAVKESNAVIALIPAGFIGIDLLRRKFARTAWRECFLLVAGALAFLAAEAIAHKIFAGQWHVALLNTAESHNFQSYLDAQGHTPVERFTFLYDSLDPWTTTLFGIALAVAIVLTVATLLRRTRIEAMEWIVPALFFVWPLVYFTIGTASFHEYVPPVMQARYYAPCMFPAVVLIFIALGKREGWRDRVALVAGIAVVAMLAVGVTRQFGERGVAYSSRAQNAIRLVITDMTSKAPGLPIYDVSELGHVDLKRCRLLLLAEAGYRDADASKLDVAHLPPGPFLLYGTDAKTLWTSKAPLNQEVVRRVARGEWRLDFVGYYFADSDADDGTWWLPRQRAIVRKFELDEAAYKEARVPAGYIPWMKREMHSEIFLVTPTGEAQ</sequence>
<feature type="transmembrane region" description="Helical" evidence="8">
    <location>
        <begin position="150"/>
        <end position="167"/>
    </location>
</feature>
<keyword evidence="3 9" id="KW-0328">Glycosyltransferase</keyword>
<evidence type="ECO:0000313" key="9">
    <source>
        <dbReference type="EMBL" id="MCC8362599.1"/>
    </source>
</evidence>
<feature type="transmembrane region" description="Helical" evidence="8">
    <location>
        <begin position="296"/>
        <end position="315"/>
    </location>
</feature>
<dbReference type="InterPro" id="IPR050297">
    <property type="entry name" value="LipidA_mod_glycosyltrf_83"/>
</dbReference>
<keyword evidence="5 8" id="KW-0812">Transmembrane</keyword>
<feature type="transmembrane region" description="Helical" evidence="8">
    <location>
        <begin position="52"/>
        <end position="68"/>
    </location>
</feature>
<evidence type="ECO:0000256" key="2">
    <source>
        <dbReference type="ARBA" id="ARBA00022475"/>
    </source>
</evidence>
<evidence type="ECO:0000256" key="8">
    <source>
        <dbReference type="SAM" id="Phobius"/>
    </source>
</evidence>
<evidence type="ECO:0000256" key="6">
    <source>
        <dbReference type="ARBA" id="ARBA00022989"/>
    </source>
</evidence>
<organism evidence="9 10">
    <name type="scientific">Noviluteimonas lactosilytica</name>
    <dbReference type="NCBI Taxonomy" id="2888523"/>
    <lineage>
        <taxon>Bacteria</taxon>
        <taxon>Pseudomonadati</taxon>
        <taxon>Pseudomonadota</taxon>
        <taxon>Gammaproteobacteria</taxon>
        <taxon>Lysobacterales</taxon>
        <taxon>Lysobacteraceae</taxon>
        <taxon>Noviluteimonas</taxon>
    </lineage>
</organism>
<reference evidence="9" key="1">
    <citation type="submission" date="2021-10" db="EMBL/GenBank/DDBJ databases">
        <authorList>
            <person name="Lyu M."/>
            <person name="Wang X."/>
            <person name="Meng X."/>
            <person name="Xu K."/>
        </authorList>
    </citation>
    <scope>NUCLEOTIDE SEQUENCE</scope>
    <source>
        <strain evidence="9">A6</strain>
    </source>
</reference>
<dbReference type="EMBL" id="JAJGAK010000001">
    <property type="protein sequence ID" value="MCC8362599.1"/>
    <property type="molecule type" value="Genomic_DNA"/>
</dbReference>
<feature type="transmembrane region" description="Helical" evidence="8">
    <location>
        <begin position="99"/>
        <end position="115"/>
    </location>
</feature>
<gene>
    <name evidence="9" type="ORF">LK996_05865</name>
</gene>
<feature type="transmembrane region" description="Helical" evidence="8">
    <location>
        <begin position="327"/>
        <end position="344"/>
    </location>
</feature>
<feature type="transmembrane region" description="Helical" evidence="8">
    <location>
        <begin position="74"/>
        <end position="92"/>
    </location>
</feature>
<evidence type="ECO:0000256" key="7">
    <source>
        <dbReference type="ARBA" id="ARBA00023136"/>
    </source>
</evidence>
<protein>
    <submittedName>
        <fullName evidence="9">Glycosyltransferase family 39 protein</fullName>
        <ecNumber evidence="9">2.4.-.-</ecNumber>
    </submittedName>
</protein>
<keyword evidence="6 8" id="KW-1133">Transmembrane helix</keyword>
<keyword evidence="7 8" id="KW-0472">Membrane</keyword>
<accession>A0ABS8JG77</accession>
<dbReference type="Proteomes" id="UP001165293">
    <property type="component" value="Unassembled WGS sequence"/>
</dbReference>
<evidence type="ECO:0000313" key="10">
    <source>
        <dbReference type="Proteomes" id="UP001165293"/>
    </source>
</evidence>